<proteinExistence type="predicted"/>
<keyword evidence="1" id="KW-0812">Transmembrane</keyword>
<evidence type="ECO:0000313" key="3">
    <source>
        <dbReference type="Proteomes" id="UP000231154"/>
    </source>
</evidence>
<protein>
    <submittedName>
        <fullName evidence="2">Uncharacterized protein</fullName>
    </submittedName>
</protein>
<feature type="transmembrane region" description="Helical" evidence="1">
    <location>
        <begin position="29"/>
        <end position="47"/>
    </location>
</feature>
<dbReference type="EMBL" id="PCXF01000081">
    <property type="protein sequence ID" value="PIR27084.1"/>
    <property type="molecule type" value="Genomic_DNA"/>
</dbReference>
<feature type="non-terminal residue" evidence="2">
    <location>
        <position position="85"/>
    </location>
</feature>
<feature type="non-terminal residue" evidence="2">
    <location>
        <position position="1"/>
    </location>
</feature>
<sequence>SRINYHRTGSMTVKKIKTRAKSGTTLIEVLLYSILVSFFVVLITAYASSISGGKVKNDAQAEVNDNAQIVTLEITSAIRNAKSTV</sequence>
<keyword evidence="1" id="KW-0472">Membrane</keyword>
<gene>
    <name evidence="2" type="ORF">COV40_02760</name>
</gene>
<name>A0A2H0PZF9_9BACT</name>
<evidence type="ECO:0000256" key="1">
    <source>
        <dbReference type="SAM" id="Phobius"/>
    </source>
</evidence>
<keyword evidence="1" id="KW-1133">Transmembrane helix</keyword>
<organism evidence="2 3">
    <name type="scientific">Candidatus Berkelbacteria bacterium CG11_big_fil_rev_8_21_14_0_20_42_15</name>
    <dbReference type="NCBI Taxonomy" id="1974517"/>
    <lineage>
        <taxon>Bacteria</taxon>
        <taxon>Candidatus Berkelbacteria</taxon>
    </lineage>
</organism>
<comment type="caution">
    <text evidence="2">The sequence shown here is derived from an EMBL/GenBank/DDBJ whole genome shotgun (WGS) entry which is preliminary data.</text>
</comment>
<reference evidence="2 3" key="1">
    <citation type="submission" date="2017-09" db="EMBL/GenBank/DDBJ databases">
        <title>Depth-based differentiation of microbial function through sediment-hosted aquifers and enrichment of novel symbionts in the deep terrestrial subsurface.</title>
        <authorList>
            <person name="Probst A.J."/>
            <person name="Ladd B."/>
            <person name="Jarett J.K."/>
            <person name="Geller-Mcgrath D.E."/>
            <person name="Sieber C.M."/>
            <person name="Emerson J.B."/>
            <person name="Anantharaman K."/>
            <person name="Thomas B.C."/>
            <person name="Malmstrom R."/>
            <person name="Stieglmeier M."/>
            <person name="Klingl A."/>
            <person name="Woyke T."/>
            <person name="Ryan C.M."/>
            <person name="Banfield J.F."/>
        </authorList>
    </citation>
    <scope>NUCLEOTIDE SEQUENCE [LARGE SCALE GENOMIC DNA]</scope>
    <source>
        <strain evidence="2">CG11_big_fil_rev_8_21_14_0_20_42_15</strain>
    </source>
</reference>
<evidence type="ECO:0000313" key="2">
    <source>
        <dbReference type="EMBL" id="PIR27084.1"/>
    </source>
</evidence>
<dbReference type="AlphaFoldDB" id="A0A2H0PZF9"/>
<dbReference type="Proteomes" id="UP000231154">
    <property type="component" value="Unassembled WGS sequence"/>
</dbReference>
<accession>A0A2H0PZF9</accession>